<evidence type="ECO:0008006" key="4">
    <source>
        <dbReference type="Google" id="ProtNLM"/>
    </source>
</evidence>
<organism evidence="1 3">
    <name type="scientific">Demequina litorisediminis</name>
    <dbReference type="NCBI Taxonomy" id="1849022"/>
    <lineage>
        <taxon>Bacteria</taxon>
        <taxon>Bacillati</taxon>
        <taxon>Actinomycetota</taxon>
        <taxon>Actinomycetes</taxon>
        <taxon>Micrococcales</taxon>
        <taxon>Demequinaceae</taxon>
        <taxon>Demequina</taxon>
    </lineage>
</organism>
<comment type="caution">
    <text evidence="1">The sequence shown here is derived from an EMBL/GenBank/DDBJ whole genome shotgun (WGS) entry which is preliminary data.</text>
</comment>
<dbReference type="EMBL" id="BSUN01000001">
    <property type="protein sequence ID" value="GMA33866.1"/>
    <property type="molecule type" value="Genomic_DNA"/>
</dbReference>
<dbReference type="Proteomes" id="UP001157125">
    <property type="component" value="Unassembled WGS sequence"/>
</dbReference>
<dbReference type="EMBL" id="BSUN01000001">
    <property type="protein sequence ID" value="GMA37762.1"/>
    <property type="molecule type" value="Genomic_DNA"/>
</dbReference>
<proteinExistence type="predicted"/>
<protein>
    <recommendedName>
        <fullName evidence="4">NTP pyrophosphohydrolase</fullName>
    </recommendedName>
</protein>
<reference evidence="1" key="3">
    <citation type="submission" date="2023-02" db="EMBL/GenBank/DDBJ databases">
        <authorList>
            <person name="Sun Q."/>
            <person name="Mori K."/>
        </authorList>
    </citation>
    <scope>NUCLEOTIDE SEQUENCE</scope>
    <source>
        <strain evidence="1">NBRC 112299</strain>
    </source>
</reference>
<reference evidence="3" key="2">
    <citation type="journal article" date="2019" name="Int. J. Syst. Evol. Microbiol.">
        <title>The Global Catalogue of Microorganisms (GCM) 10K type strain sequencing project: providing services to taxonomists for standard genome sequencing and annotation.</title>
        <authorList>
            <consortium name="The Broad Institute Genomics Platform"/>
            <consortium name="The Broad Institute Genome Sequencing Center for Infectious Disease"/>
            <person name="Wu L."/>
            <person name="Ma J."/>
        </authorList>
    </citation>
    <scope>NUCLEOTIDE SEQUENCE [LARGE SCALE GENOMIC DNA]</scope>
    <source>
        <strain evidence="3">NBRC 112299</strain>
    </source>
</reference>
<evidence type="ECO:0000313" key="2">
    <source>
        <dbReference type="EMBL" id="GMA37762.1"/>
    </source>
</evidence>
<gene>
    <name evidence="1" type="ORF">GCM10025876_00700</name>
    <name evidence="2" type="ORF">GCM10025876_39660</name>
</gene>
<keyword evidence="3" id="KW-1185">Reference proteome</keyword>
<dbReference type="RefSeq" id="WP_284329254.1">
    <property type="nucleotide sequence ID" value="NZ_BSUN01000001.1"/>
</dbReference>
<accession>A0ABQ6I842</accession>
<evidence type="ECO:0000313" key="1">
    <source>
        <dbReference type="EMBL" id="GMA33866.1"/>
    </source>
</evidence>
<evidence type="ECO:0000313" key="3">
    <source>
        <dbReference type="Proteomes" id="UP001157125"/>
    </source>
</evidence>
<sequence>MVPVEALRGPVWDRTALFDFQSRPYIQHEVYFVARLADAQSTAGIAWTETELDTIDDTVWMTRAEARGCADRGVPRAVA</sequence>
<reference evidence="1" key="1">
    <citation type="journal article" date="2014" name="Int. J. Syst. Evol. Microbiol.">
        <title>Complete genome of a new Firmicutes species belonging to the dominant human colonic microbiota ('Ruminococcus bicirculans') reveals two chromosomes and a selective capacity to utilize plant glucans.</title>
        <authorList>
            <consortium name="NISC Comparative Sequencing Program"/>
            <person name="Wegmann U."/>
            <person name="Louis P."/>
            <person name="Goesmann A."/>
            <person name="Henrissat B."/>
            <person name="Duncan S.H."/>
            <person name="Flint H.J."/>
        </authorList>
    </citation>
    <scope>NUCLEOTIDE SEQUENCE</scope>
    <source>
        <strain evidence="1">NBRC 112299</strain>
    </source>
</reference>
<name>A0ABQ6I842_9MICO</name>